<evidence type="ECO:0000259" key="2">
    <source>
        <dbReference type="Pfam" id="PF01571"/>
    </source>
</evidence>
<evidence type="ECO:0000313" key="5">
    <source>
        <dbReference type="Proteomes" id="UP000035444"/>
    </source>
</evidence>
<feature type="binding site" evidence="1">
    <location>
        <position position="205"/>
    </location>
    <ligand>
        <name>substrate</name>
    </ligand>
</feature>
<keyword evidence="5" id="KW-1185">Reference proteome</keyword>
<dbReference type="PANTHER" id="PTHR43757">
    <property type="entry name" value="AMINOMETHYLTRANSFERASE"/>
    <property type="match status" value="1"/>
</dbReference>
<dbReference type="RefSeq" id="WP_047764468.1">
    <property type="nucleotide sequence ID" value="NZ_LAQL01000007.1"/>
</dbReference>
<accession>A0A0H2MID6</accession>
<dbReference type="PIRSF" id="PIRSF006487">
    <property type="entry name" value="GcvT"/>
    <property type="match status" value="1"/>
</dbReference>
<sequence length="381" mass="42071">MANTDDFGFGTQIRKSPYFDATVRWGAKAFSVYNHMYIPRDFGNPEQNFWNLINDAILCDVAVERQVEITGPDAGKFVQLLTPRDLSNLAVGQCKYILITNADGGILNDPILLRLAEKHYWISLADSDLLFWAQGVAVHSGLDVKVREPDVSPLQLQGPKSGEVMKALFGESIMDLRYYWLREVNLDGIPLIVSRTGWSSELGYELYLRDSADGNALWEKIMKAGEPLGLKPGHTSSIRRIEGGMLSYHADMDILTNPYELGLDRLVDLNMEAEFIGKDALKAIHRNGVARKQVGLRIEGPALKGPNTTFWSVQKDDQVVGKVTSAVYSPRLEQNIALAMVAAEVGEIGAVFSVEMPSGIVKATVVDKPFFDPKKKIAAAA</sequence>
<dbReference type="Pfam" id="PF01571">
    <property type="entry name" value="GCV_T"/>
    <property type="match status" value="1"/>
</dbReference>
<dbReference type="InterPro" id="IPR029043">
    <property type="entry name" value="GcvT/YgfZ_C"/>
</dbReference>
<evidence type="ECO:0000259" key="3">
    <source>
        <dbReference type="Pfam" id="PF08669"/>
    </source>
</evidence>
<dbReference type="STRING" id="1489064.WH96_12375"/>
<comment type="caution">
    <text evidence="4">The sequence shown here is derived from an EMBL/GenBank/DDBJ whole genome shotgun (WGS) entry which is preliminary data.</text>
</comment>
<reference evidence="4 5" key="1">
    <citation type="submission" date="2015-03" db="EMBL/GenBank/DDBJ databases">
        <title>Genome Sequence of Kiloniella spongiae MEBiC09566, isolated from a marine sponge.</title>
        <authorList>
            <person name="Shao Z."/>
            <person name="Wang L."/>
            <person name="Li X."/>
        </authorList>
    </citation>
    <scope>NUCLEOTIDE SEQUENCE [LARGE SCALE GENOMIC DNA]</scope>
    <source>
        <strain evidence="4 5">MEBiC09566</strain>
    </source>
</reference>
<feature type="domain" description="Aminomethyltransferase C-terminal" evidence="3">
    <location>
        <begin position="291"/>
        <end position="372"/>
    </location>
</feature>
<dbReference type="Proteomes" id="UP000035444">
    <property type="component" value="Unassembled WGS sequence"/>
</dbReference>
<dbReference type="EMBL" id="LAQL01000007">
    <property type="protein sequence ID" value="KLN60502.1"/>
    <property type="molecule type" value="Genomic_DNA"/>
</dbReference>
<dbReference type="AlphaFoldDB" id="A0A0H2MID6"/>
<evidence type="ECO:0000256" key="1">
    <source>
        <dbReference type="PIRSR" id="PIRSR006487-1"/>
    </source>
</evidence>
<dbReference type="InterPro" id="IPR027266">
    <property type="entry name" value="TrmE/GcvT-like"/>
</dbReference>
<dbReference type="InterPro" id="IPR013977">
    <property type="entry name" value="GcvT_C"/>
</dbReference>
<dbReference type="InterPro" id="IPR028896">
    <property type="entry name" value="GcvT/YgfZ/DmdA"/>
</dbReference>
<dbReference type="PANTHER" id="PTHR43757:SF2">
    <property type="entry name" value="AMINOMETHYLTRANSFERASE, MITOCHONDRIAL"/>
    <property type="match status" value="1"/>
</dbReference>
<dbReference type="Gene3D" id="3.30.1360.120">
    <property type="entry name" value="Probable tRNA modification gtpase trme, domain 1"/>
    <property type="match status" value="1"/>
</dbReference>
<gene>
    <name evidence="4" type="ORF">WH96_12375</name>
</gene>
<dbReference type="InterPro" id="IPR006222">
    <property type="entry name" value="GCVT_N"/>
</dbReference>
<protein>
    <submittedName>
        <fullName evidence="4">Glycine cleavage system protein T</fullName>
    </submittedName>
</protein>
<dbReference type="Pfam" id="PF08669">
    <property type="entry name" value="GCV_T_C"/>
    <property type="match status" value="1"/>
</dbReference>
<name>A0A0H2MID6_9PROT</name>
<organism evidence="4 5">
    <name type="scientific">Kiloniella spongiae</name>
    <dbReference type="NCBI Taxonomy" id="1489064"/>
    <lineage>
        <taxon>Bacteria</taxon>
        <taxon>Pseudomonadati</taxon>
        <taxon>Pseudomonadota</taxon>
        <taxon>Alphaproteobacteria</taxon>
        <taxon>Rhodospirillales</taxon>
        <taxon>Kiloniellaceae</taxon>
        <taxon>Kiloniella</taxon>
    </lineage>
</organism>
<proteinExistence type="predicted"/>
<feature type="domain" description="GCVT N-terminal" evidence="2">
    <location>
        <begin position="19"/>
        <end position="270"/>
    </location>
</feature>
<dbReference type="OrthoDB" id="9772660at2"/>
<evidence type="ECO:0000313" key="4">
    <source>
        <dbReference type="EMBL" id="KLN60502.1"/>
    </source>
</evidence>
<dbReference type="SUPFAM" id="SSF101790">
    <property type="entry name" value="Aminomethyltransferase beta-barrel domain"/>
    <property type="match status" value="1"/>
</dbReference>
<dbReference type="PATRIC" id="fig|1489064.4.peg.3797"/>
<dbReference type="SUPFAM" id="SSF103025">
    <property type="entry name" value="Folate-binding domain"/>
    <property type="match status" value="1"/>
</dbReference>